<comment type="caution">
    <text evidence="1">The sequence shown here is derived from an EMBL/GenBank/DDBJ whole genome shotgun (WGS) entry which is preliminary data.</text>
</comment>
<gene>
    <name evidence="1" type="ORF">EVOR1521_LOCUS13924</name>
</gene>
<feature type="non-terminal residue" evidence="1">
    <location>
        <position position="1"/>
    </location>
</feature>
<reference evidence="1" key="1">
    <citation type="submission" date="2023-08" db="EMBL/GenBank/DDBJ databases">
        <authorList>
            <person name="Chen Y."/>
            <person name="Shah S."/>
            <person name="Dougan E. K."/>
            <person name="Thang M."/>
            <person name="Chan C."/>
        </authorList>
    </citation>
    <scope>NUCLEOTIDE SEQUENCE</scope>
</reference>
<dbReference type="Proteomes" id="UP001178507">
    <property type="component" value="Unassembled WGS sequence"/>
</dbReference>
<name>A0AA36IHW9_9DINO</name>
<evidence type="ECO:0000313" key="1">
    <source>
        <dbReference type="EMBL" id="CAJ1387963.1"/>
    </source>
</evidence>
<sequence>MGLRTPTSPSSPRLYSTFLKAQESSPTLVLAHAKIGDSGAQEVAEFASRSPHLRLLDLTGCNVTSTGVLHVAEALRCSLTLESLVLRHNDLTAGPAGEEGLAALCQAARSSSSL</sequence>
<dbReference type="InterPro" id="IPR001611">
    <property type="entry name" value="Leu-rich_rpt"/>
</dbReference>
<protein>
    <submittedName>
        <fullName evidence="1">Uncharacterized protein</fullName>
    </submittedName>
</protein>
<accession>A0AA36IHW9</accession>
<evidence type="ECO:0000313" key="2">
    <source>
        <dbReference type="Proteomes" id="UP001178507"/>
    </source>
</evidence>
<keyword evidence="2" id="KW-1185">Reference proteome</keyword>
<organism evidence="1 2">
    <name type="scientific">Effrenium voratum</name>
    <dbReference type="NCBI Taxonomy" id="2562239"/>
    <lineage>
        <taxon>Eukaryota</taxon>
        <taxon>Sar</taxon>
        <taxon>Alveolata</taxon>
        <taxon>Dinophyceae</taxon>
        <taxon>Suessiales</taxon>
        <taxon>Symbiodiniaceae</taxon>
        <taxon>Effrenium</taxon>
    </lineage>
</organism>
<proteinExistence type="predicted"/>
<dbReference type="EMBL" id="CAUJNA010001611">
    <property type="protein sequence ID" value="CAJ1387963.1"/>
    <property type="molecule type" value="Genomic_DNA"/>
</dbReference>
<dbReference type="SUPFAM" id="SSF52047">
    <property type="entry name" value="RNI-like"/>
    <property type="match status" value="1"/>
</dbReference>
<dbReference type="InterPro" id="IPR032675">
    <property type="entry name" value="LRR_dom_sf"/>
</dbReference>
<dbReference type="Gene3D" id="3.80.10.10">
    <property type="entry name" value="Ribonuclease Inhibitor"/>
    <property type="match status" value="1"/>
</dbReference>
<dbReference type="AlphaFoldDB" id="A0AA36IHW9"/>
<dbReference type="Pfam" id="PF13516">
    <property type="entry name" value="LRR_6"/>
    <property type="match status" value="3"/>
</dbReference>